<name>A0A7S3ULF6_OXYMA</name>
<organism evidence="2">
    <name type="scientific">Oxyrrhis marina</name>
    <name type="common">Dinoflagellate</name>
    <dbReference type="NCBI Taxonomy" id="2969"/>
    <lineage>
        <taxon>Eukaryota</taxon>
        <taxon>Sar</taxon>
        <taxon>Alveolata</taxon>
        <taxon>Dinophyceae</taxon>
        <taxon>Oxyrrhinales</taxon>
        <taxon>Oxyrrhinaceae</taxon>
        <taxon>Oxyrrhis</taxon>
    </lineage>
</organism>
<protein>
    <submittedName>
        <fullName evidence="2">Uncharacterized protein</fullName>
    </submittedName>
</protein>
<keyword evidence="1" id="KW-0812">Transmembrane</keyword>
<sequence length="125" mass="13988">MAESIVHTLYRVSNHVQYYAFIPGLVLLVAGLMLEKIPPAALHNAFGWSVLGFVGGYAFVTSQMAGMFAGGAGVDTPTLEYWREKAGYYEAQRNGYLSYLIMVLVVFALCVLYLRSQLEELRRKK</sequence>
<feature type="transmembrane region" description="Helical" evidence="1">
    <location>
        <begin position="16"/>
        <end position="34"/>
    </location>
</feature>
<proteinExistence type="predicted"/>
<evidence type="ECO:0000313" key="2">
    <source>
        <dbReference type="EMBL" id="CAE0617860.1"/>
    </source>
</evidence>
<dbReference type="AlphaFoldDB" id="A0A7S3ULF6"/>
<dbReference type="EMBL" id="HBIT01007396">
    <property type="protein sequence ID" value="CAE0617860.1"/>
    <property type="molecule type" value="Transcribed_RNA"/>
</dbReference>
<reference evidence="2" key="1">
    <citation type="submission" date="2021-01" db="EMBL/GenBank/DDBJ databases">
        <authorList>
            <person name="Corre E."/>
            <person name="Pelletier E."/>
            <person name="Niang G."/>
            <person name="Scheremetjew M."/>
            <person name="Finn R."/>
            <person name="Kale V."/>
            <person name="Holt S."/>
            <person name="Cochrane G."/>
            <person name="Meng A."/>
            <person name="Brown T."/>
            <person name="Cohen L."/>
        </authorList>
    </citation>
    <scope>NUCLEOTIDE SEQUENCE</scope>
    <source>
        <strain evidence="2">CCMP1795</strain>
    </source>
</reference>
<evidence type="ECO:0000256" key="1">
    <source>
        <dbReference type="SAM" id="Phobius"/>
    </source>
</evidence>
<accession>A0A7S3ULF6</accession>
<keyword evidence="1" id="KW-1133">Transmembrane helix</keyword>
<gene>
    <name evidence="2" type="ORF">OMAR00292_LOCUS3736</name>
</gene>
<keyword evidence="1" id="KW-0472">Membrane</keyword>
<feature type="transmembrane region" description="Helical" evidence="1">
    <location>
        <begin position="41"/>
        <end position="60"/>
    </location>
</feature>
<feature type="transmembrane region" description="Helical" evidence="1">
    <location>
        <begin position="96"/>
        <end position="114"/>
    </location>
</feature>